<name>A0ABQ3WQ51_9ACTN</name>
<dbReference type="InterPro" id="IPR025646">
    <property type="entry name" value="DUF4350"/>
</dbReference>
<feature type="domain" description="DUF4350" evidence="4">
    <location>
        <begin position="51"/>
        <end position="206"/>
    </location>
</feature>
<evidence type="ECO:0000256" key="3">
    <source>
        <dbReference type="SAM" id="SignalP"/>
    </source>
</evidence>
<proteinExistence type="predicted"/>
<feature type="region of interest" description="Disordered" evidence="1">
    <location>
        <begin position="219"/>
        <end position="292"/>
    </location>
</feature>
<feature type="chain" id="PRO_5047360434" description="DUF4350 domain-containing protein" evidence="3">
    <location>
        <begin position="27"/>
        <end position="440"/>
    </location>
</feature>
<dbReference type="Pfam" id="PF14258">
    <property type="entry name" value="DUF4350"/>
    <property type="match status" value="1"/>
</dbReference>
<keyword evidence="2" id="KW-1133">Transmembrane helix</keyword>
<gene>
    <name evidence="5" type="ORF">Aca07nite_55750</name>
</gene>
<feature type="compositionally biased region" description="Acidic residues" evidence="1">
    <location>
        <begin position="270"/>
        <end position="284"/>
    </location>
</feature>
<feature type="signal peptide" evidence="3">
    <location>
        <begin position="1"/>
        <end position="26"/>
    </location>
</feature>
<evidence type="ECO:0000256" key="1">
    <source>
        <dbReference type="SAM" id="MobiDB-lite"/>
    </source>
</evidence>
<keyword evidence="3" id="KW-0732">Signal</keyword>
<protein>
    <recommendedName>
        <fullName evidence="4">DUF4350 domain-containing protein</fullName>
    </recommendedName>
</protein>
<accession>A0ABQ3WQ51</accession>
<feature type="compositionally biased region" description="Gly residues" evidence="1">
    <location>
        <begin position="254"/>
        <end position="269"/>
    </location>
</feature>
<sequence>MKRWMRVAIPFGLLTAAVTGTLIVHAVEQPDPDDPEYLTPVHVQEISGGTLAERLVAEGVTVERATTTEQAVGAVTKAGRATLFLSTPDLADLPELRKLPRGTNIVAVAPSELTLRRIDWPVTVEGSHWTSTVTDPGCADAVATAAGPAAVLRTEYAAEVGTTCYAGGLVSFSHNGLFVTVAGSPDPFRDDRIAEHGNASLAVGLLSRDTRVVWLDVHEPDVTPTTPPPTQPTFEYTPDPNSTDEYYDEDYYGDGDGGYGVPGGQGEGQGEAEGEGDGEGEGESNAEGGGSSLRDDPFLNSLPATFWATLLLLVLILIALAVAAARRLGAPVTEPLPSQVPANETMLGHARLYAVARARDESMLVLRDAARRRLTTHLNLPPDADTEQIAHAAGLPVRYVRDILDRDPPESNSDLVEAATLLQGLVRDVTGTHTEEGDPS</sequence>
<feature type="transmembrane region" description="Helical" evidence="2">
    <location>
        <begin position="304"/>
        <end position="325"/>
    </location>
</feature>
<keyword evidence="2" id="KW-0812">Transmembrane</keyword>
<evidence type="ECO:0000313" key="5">
    <source>
        <dbReference type="EMBL" id="GID48300.1"/>
    </source>
</evidence>
<evidence type="ECO:0000259" key="4">
    <source>
        <dbReference type="Pfam" id="PF14258"/>
    </source>
</evidence>
<organism evidence="5">
    <name type="scientific">Actinoplanes campanulatus</name>
    <dbReference type="NCBI Taxonomy" id="113559"/>
    <lineage>
        <taxon>Bacteria</taxon>
        <taxon>Bacillati</taxon>
        <taxon>Actinomycetota</taxon>
        <taxon>Actinomycetes</taxon>
        <taxon>Micromonosporales</taxon>
        <taxon>Micromonosporaceae</taxon>
        <taxon>Actinoplanes</taxon>
    </lineage>
</organism>
<dbReference type="EMBL" id="BOMF01000104">
    <property type="protein sequence ID" value="GID48300.1"/>
    <property type="molecule type" value="Genomic_DNA"/>
</dbReference>
<dbReference type="RefSeq" id="WP_204298457.1">
    <property type="nucleotide sequence ID" value="NZ_BAAAGQ010000019.1"/>
</dbReference>
<comment type="caution">
    <text evidence="5">The sequence shown here is derived from an EMBL/GenBank/DDBJ whole genome shotgun (WGS) entry which is preliminary data.</text>
</comment>
<keyword evidence="2" id="KW-0472">Membrane</keyword>
<reference evidence="5" key="1">
    <citation type="submission" date="2021-01" db="EMBL/GenBank/DDBJ databases">
        <title>Whole genome shotgun sequence of Actinoplanes capillaceus NBRC 16408.</title>
        <authorList>
            <person name="Komaki H."/>
            <person name="Tamura T."/>
        </authorList>
    </citation>
    <scope>NUCLEOTIDE SEQUENCE [LARGE SCALE GENOMIC DNA]</scope>
    <source>
        <strain evidence="5">NBRC 16408</strain>
    </source>
</reference>
<evidence type="ECO:0000256" key="2">
    <source>
        <dbReference type="SAM" id="Phobius"/>
    </source>
</evidence>